<reference evidence="2 3" key="1">
    <citation type="submission" date="2016-07" db="EMBL/GenBank/DDBJ databases">
        <title>Pervasive Adenine N6-methylation of Active Genes in Fungi.</title>
        <authorList>
            <consortium name="DOE Joint Genome Institute"/>
            <person name="Mondo S.J."/>
            <person name="Dannebaum R.O."/>
            <person name="Kuo R.C."/>
            <person name="Labutti K."/>
            <person name="Haridas S."/>
            <person name="Kuo A."/>
            <person name="Salamov A."/>
            <person name="Ahrendt S.R."/>
            <person name="Lipzen A."/>
            <person name="Sullivan W."/>
            <person name="Andreopoulos W.B."/>
            <person name="Clum A."/>
            <person name="Lindquist E."/>
            <person name="Daum C."/>
            <person name="Ramamoorthy G.K."/>
            <person name="Gryganskyi A."/>
            <person name="Culley D."/>
            <person name="Magnuson J.K."/>
            <person name="James T.Y."/>
            <person name="O'Malley M.A."/>
            <person name="Stajich J.E."/>
            <person name="Spatafora J.W."/>
            <person name="Visel A."/>
            <person name="Grigoriev I.V."/>
        </authorList>
    </citation>
    <scope>NUCLEOTIDE SEQUENCE [LARGE SCALE GENOMIC DNA]</scope>
    <source>
        <strain evidence="2 3">NRRL 1336</strain>
    </source>
</reference>
<dbReference type="AlphaFoldDB" id="A0A1X2HYA0"/>
<gene>
    <name evidence="2" type="ORF">BCR42DRAFT_181409</name>
</gene>
<dbReference type="EMBL" id="MCGE01000045">
    <property type="protein sequence ID" value="ORZ05226.1"/>
    <property type="molecule type" value="Genomic_DNA"/>
</dbReference>
<organism evidence="2 3">
    <name type="scientific">Absidia repens</name>
    <dbReference type="NCBI Taxonomy" id="90262"/>
    <lineage>
        <taxon>Eukaryota</taxon>
        <taxon>Fungi</taxon>
        <taxon>Fungi incertae sedis</taxon>
        <taxon>Mucoromycota</taxon>
        <taxon>Mucoromycotina</taxon>
        <taxon>Mucoromycetes</taxon>
        <taxon>Mucorales</taxon>
        <taxon>Cunninghamellaceae</taxon>
        <taxon>Absidia</taxon>
    </lineage>
</organism>
<keyword evidence="3" id="KW-1185">Reference proteome</keyword>
<feature type="region of interest" description="Disordered" evidence="1">
    <location>
        <begin position="1"/>
        <end position="56"/>
    </location>
</feature>
<comment type="caution">
    <text evidence="2">The sequence shown here is derived from an EMBL/GenBank/DDBJ whole genome shotgun (WGS) entry which is preliminary data.</text>
</comment>
<sequence length="56" mass="6554">MKMDAPMDVSDDDSDDSIRLENLTNMKTYLEWQKETDESPGNMDTDADLQQQQQRE</sequence>
<name>A0A1X2HYA0_9FUNG</name>
<accession>A0A1X2HYA0</accession>
<evidence type="ECO:0000256" key="1">
    <source>
        <dbReference type="SAM" id="MobiDB-lite"/>
    </source>
</evidence>
<dbReference type="Proteomes" id="UP000193560">
    <property type="component" value="Unassembled WGS sequence"/>
</dbReference>
<protein>
    <submittedName>
        <fullName evidence="2">Uncharacterized protein</fullName>
    </submittedName>
</protein>
<evidence type="ECO:0000313" key="3">
    <source>
        <dbReference type="Proteomes" id="UP000193560"/>
    </source>
</evidence>
<evidence type="ECO:0000313" key="2">
    <source>
        <dbReference type="EMBL" id="ORZ05226.1"/>
    </source>
</evidence>
<proteinExistence type="predicted"/>